<dbReference type="AlphaFoldDB" id="A0A8K0C8C8"/>
<proteinExistence type="predicted"/>
<sequence length="183" mass="20884">MQKNKDRIEDTVQDRNKFRQPSLCGYSTNQSWRSLYTEAEEDPQRENEEFALLNNACLRAGILDVMALVAGVMSSRDISPSNIPNDNDDCRKGLKALYKNGDKNQIEEGHVVEHVDKDLETEDEDDDNILLAELRSKLPHKRKTKRKCENENLKSKETIGATNFEAEENTTDSDDDENSSDCE</sequence>
<protein>
    <submittedName>
        <fullName evidence="2">Uncharacterized protein</fullName>
    </submittedName>
</protein>
<organism evidence="2 3">
    <name type="scientific">Ignelater luminosus</name>
    <name type="common">Cucubano</name>
    <name type="synonym">Pyrophorus luminosus</name>
    <dbReference type="NCBI Taxonomy" id="2038154"/>
    <lineage>
        <taxon>Eukaryota</taxon>
        <taxon>Metazoa</taxon>
        <taxon>Ecdysozoa</taxon>
        <taxon>Arthropoda</taxon>
        <taxon>Hexapoda</taxon>
        <taxon>Insecta</taxon>
        <taxon>Pterygota</taxon>
        <taxon>Neoptera</taxon>
        <taxon>Endopterygota</taxon>
        <taxon>Coleoptera</taxon>
        <taxon>Polyphaga</taxon>
        <taxon>Elateriformia</taxon>
        <taxon>Elateroidea</taxon>
        <taxon>Elateridae</taxon>
        <taxon>Agrypninae</taxon>
        <taxon>Pyrophorini</taxon>
        <taxon>Ignelater</taxon>
    </lineage>
</organism>
<evidence type="ECO:0000313" key="2">
    <source>
        <dbReference type="EMBL" id="KAF2880686.1"/>
    </source>
</evidence>
<dbReference type="EMBL" id="VTPC01090929">
    <property type="protein sequence ID" value="KAF2880686.1"/>
    <property type="molecule type" value="Genomic_DNA"/>
</dbReference>
<evidence type="ECO:0000256" key="1">
    <source>
        <dbReference type="SAM" id="MobiDB-lite"/>
    </source>
</evidence>
<accession>A0A8K0C8C8</accession>
<reference evidence="2" key="1">
    <citation type="submission" date="2019-08" db="EMBL/GenBank/DDBJ databases">
        <title>The genome of the North American firefly Photinus pyralis.</title>
        <authorList>
            <consortium name="Photinus pyralis genome working group"/>
            <person name="Fallon T.R."/>
            <person name="Sander Lower S.E."/>
            <person name="Weng J.-K."/>
        </authorList>
    </citation>
    <scope>NUCLEOTIDE SEQUENCE</scope>
    <source>
        <strain evidence="2">TRF0915ILg1</strain>
        <tissue evidence="2">Whole body</tissue>
    </source>
</reference>
<dbReference type="Proteomes" id="UP000801492">
    <property type="component" value="Unassembled WGS sequence"/>
</dbReference>
<keyword evidence="3" id="KW-1185">Reference proteome</keyword>
<name>A0A8K0C8C8_IGNLU</name>
<gene>
    <name evidence="2" type="ORF">ILUMI_25488</name>
</gene>
<feature type="compositionally biased region" description="Basic and acidic residues" evidence="1">
    <location>
        <begin position="147"/>
        <end position="157"/>
    </location>
</feature>
<evidence type="ECO:0000313" key="3">
    <source>
        <dbReference type="Proteomes" id="UP000801492"/>
    </source>
</evidence>
<feature type="compositionally biased region" description="Acidic residues" evidence="1">
    <location>
        <begin position="165"/>
        <end position="183"/>
    </location>
</feature>
<feature type="region of interest" description="Disordered" evidence="1">
    <location>
        <begin position="141"/>
        <end position="183"/>
    </location>
</feature>
<comment type="caution">
    <text evidence="2">The sequence shown here is derived from an EMBL/GenBank/DDBJ whole genome shotgun (WGS) entry which is preliminary data.</text>
</comment>